<proteinExistence type="predicted"/>
<organism evidence="2 3">
    <name type="scientific">Globodera pallida</name>
    <name type="common">Potato cyst nematode worm</name>
    <name type="synonym">Heterodera pallida</name>
    <dbReference type="NCBI Taxonomy" id="36090"/>
    <lineage>
        <taxon>Eukaryota</taxon>
        <taxon>Metazoa</taxon>
        <taxon>Ecdysozoa</taxon>
        <taxon>Nematoda</taxon>
        <taxon>Chromadorea</taxon>
        <taxon>Rhabditida</taxon>
        <taxon>Tylenchina</taxon>
        <taxon>Tylenchomorpha</taxon>
        <taxon>Tylenchoidea</taxon>
        <taxon>Heteroderidae</taxon>
        <taxon>Heteroderinae</taxon>
        <taxon>Globodera</taxon>
    </lineage>
</organism>
<dbReference type="Proteomes" id="UP000050741">
    <property type="component" value="Unassembled WGS sequence"/>
</dbReference>
<protein>
    <submittedName>
        <fullName evidence="3">Secreted protein</fullName>
    </submittedName>
</protein>
<reference evidence="3" key="3">
    <citation type="submission" date="2016-06" db="UniProtKB">
        <authorList>
            <consortium name="WormBaseParasite"/>
        </authorList>
    </citation>
    <scope>IDENTIFICATION</scope>
</reference>
<evidence type="ECO:0000256" key="1">
    <source>
        <dbReference type="SAM" id="MobiDB-lite"/>
    </source>
</evidence>
<evidence type="ECO:0000313" key="2">
    <source>
        <dbReference type="Proteomes" id="UP000050741"/>
    </source>
</evidence>
<evidence type="ECO:0000313" key="3">
    <source>
        <dbReference type="WBParaSite" id="GPLIN_000979800"/>
    </source>
</evidence>
<accession>A0A183CA98</accession>
<reference evidence="2" key="2">
    <citation type="submission" date="2014-05" db="EMBL/GenBank/DDBJ databases">
        <title>The genome and life-stage specific transcriptomes of Globodera pallida elucidate key aspects of plant parasitism by a cyst nematode.</title>
        <authorList>
            <person name="Cotton J.A."/>
            <person name="Lilley C.J."/>
            <person name="Jones L.M."/>
            <person name="Kikuchi T."/>
            <person name="Reid A.J."/>
            <person name="Thorpe P."/>
            <person name="Tsai I.J."/>
            <person name="Beasley H."/>
            <person name="Blok V."/>
            <person name="Cock P.J.A."/>
            <person name="Van den Akker S.E."/>
            <person name="Holroyd N."/>
            <person name="Hunt M."/>
            <person name="Mantelin S."/>
            <person name="Naghra H."/>
            <person name="Pain A."/>
            <person name="Palomares-Rius J.E."/>
            <person name="Zarowiecki M."/>
            <person name="Berriman M."/>
            <person name="Jones J.T."/>
            <person name="Urwin P.E."/>
        </authorList>
    </citation>
    <scope>NUCLEOTIDE SEQUENCE [LARGE SCALE GENOMIC DNA]</scope>
    <source>
        <strain evidence="2">Lindley</strain>
    </source>
</reference>
<keyword evidence="2" id="KW-1185">Reference proteome</keyword>
<feature type="region of interest" description="Disordered" evidence="1">
    <location>
        <begin position="16"/>
        <end position="37"/>
    </location>
</feature>
<name>A0A183CA98_GLOPA</name>
<sequence>MNAQLRLATLLPTVRMARTSQQSANQTPTSHTPGSLGLVGHGLRLESQSLKSASCVFSTPSPSAVSDARGDAQRLGNGQKAPSPDLILFFFIIFV</sequence>
<dbReference type="AlphaFoldDB" id="A0A183CA98"/>
<dbReference type="WBParaSite" id="GPLIN_000979800">
    <property type="protein sequence ID" value="GPLIN_000979800"/>
    <property type="gene ID" value="GPLIN_000979800"/>
</dbReference>
<reference evidence="2" key="1">
    <citation type="submission" date="2013-12" db="EMBL/GenBank/DDBJ databases">
        <authorList>
            <person name="Aslett M."/>
        </authorList>
    </citation>
    <scope>NUCLEOTIDE SEQUENCE [LARGE SCALE GENOMIC DNA]</scope>
    <source>
        <strain evidence="2">Lindley</strain>
    </source>
</reference>
<feature type="compositionally biased region" description="Polar residues" evidence="1">
    <location>
        <begin position="18"/>
        <end position="33"/>
    </location>
</feature>